<evidence type="ECO:0000256" key="1">
    <source>
        <dbReference type="ARBA" id="ARBA00001946"/>
    </source>
</evidence>
<dbReference type="Gene3D" id="1.50.10.130">
    <property type="entry name" value="Terpene synthase, N-terminal domain"/>
    <property type="match status" value="1"/>
</dbReference>
<dbReference type="InterPro" id="IPR001906">
    <property type="entry name" value="Terpene_synth_N"/>
</dbReference>
<dbReference type="CDD" id="cd00684">
    <property type="entry name" value="Terpene_cyclase_plant_C1"/>
    <property type="match status" value="1"/>
</dbReference>
<dbReference type="Proteomes" id="UP000324705">
    <property type="component" value="Chromosome 2A"/>
</dbReference>
<dbReference type="SUPFAM" id="SSF48239">
    <property type="entry name" value="Terpenoid cyclases/Protein prenyltransferases"/>
    <property type="match status" value="1"/>
</dbReference>
<dbReference type="Gramene" id="TRITD2Av1G011010.2">
    <property type="protein sequence ID" value="TRITD2Av1G011010.2"/>
    <property type="gene ID" value="TRITD2Av1G011010"/>
</dbReference>
<dbReference type="GO" id="GO:0016102">
    <property type="term" value="P:diterpenoid biosynthetic process"/>
    <property type="evidence" value="ECO:0007669"/>
    <property type="project" value="InterPro"/>
</dbReference>
<dbReference type="PANTHER" id="PTHR31225:SF158">
    <property type="entry name" value="(E)-BETA-CARYOPHYLLENE SYNTHASE"/>
    <property type="match status" value="1"/>
</dbReference>
<keyword evidence="6" id="KW-1185">Reference proteome</keyword>
<protein>
    <recommendedName>
        <fullName evidence="7">Terpene synthase</fullName>
    </recommendedName>
</protein>
<dbReference type="InterPro" id="IPR044814">
    <property type="entry name" value="Terpene_cyclase_plant_C1"/>
</dbReference>
<gene>
    <name evidence="5" type="ORF">TRITD_2Av1G011010</name>
</gene>
<dbReference type="GO" id="GO:0010333">
    <property type="term" value="F:terpene synthase activity"/>
    <property type="evidence" value="ECO:0007669"/>
    <property type="project" value="InterPro"/>
</dbReference>
<dbReference type="InterPro" id="IPR005630">
    <property type="entry name" value="Terpene_synthase_metal-bd"/>
</dbReference>
<reference evidence="5 6" key="1">
    <citation type="submission" date="2017-09" db="EMBL/GenBank/DDBJ databases">
        <authorList>
            <consortium name="International Durum Wheat Genome Sequencing Consortium (IDWGSC)"/>
            <person name="Milanesi L."/>
        </authorList>
    </citation>
    <scope>NUCLEOTIDE SEQUENCE [LARGE SCALE GENOMIC DNA]</scope>
    <source>
        <strain evidence="6">cv. Svevo</strain>
    </source>
</reference>
<keyword evidence="2" id="KW-0479">Metal-binding</keyword>
<dbReference type="Gene3D" id="1.10.600.10">
    <property type="entry name" value="Farnesyl Diphosphate Synthase"/>
    <property type="match status" value="1"/>
</dbReference>
<dbReference type="Pfam" id="PF01397">
    <property type="entry name" value="Terpene_synth"/>
    <property type="match status" value="1"/>
</dbReference>
<dbReference type="InterPro" id="IPR036965">
    <property type="entry name" value="Terpene_synth_N_sf"/>
</dbReference>
<dbReference type="SUPFAM" id="SSF48576">
    <property type="entry name" value="Terpenoid synthases"/>
    <property type="match status" value="2"/>
</dbReference>
<dbReference type="InterPro" id="IPR008949">
    <property type="entry name" value="Isoprenoid_synthase_dom_sf"/>
</dbReference>
<evidence type="ECO:0000313" key="6">
    <source>
        <dbReference type="Proteomes" id="UP000324705"/>
    </source>
</evidence>
<evidence type="ECO:0008006" key="7">
    <source>
        <dbReference type="Google" id="ProtNLM"/>
    </source>
</evidence>
<evidence type="ECO:0000313" key="5">
    <source>
        <dbReference type="EMBL" id="VAH25173.1"/>
    </source>
</evidence>
<evidence type="ECO:0000259" key="4">
    <source>
        <dbReference type="Pfam" id="PF03936"/>
    </source>
</evidence>
<organism evidence="5 6">
    <name type="scientific">Triticum turgidum subsp. durum</name>
    <name type="common">Durum wheat</name>
    <name type="synonym">Triticum durum</name>
    <dbReference type="NCBI Taxonomy" id="4567"/>
    <lineage>
        <taxon>Eukaryota</taxon>
        <taxon>Viridiplantae</taxon>
        <taxon>Streptophyta</taxon>
        <taxon>Embryophyta</taxon>
        <taxon>Tracheophyta</taxon>
        <taxon>Spermatophyta</taxon>
        <taxon>Magnoliopsida</taxon>
        <taxon>Liliopsida</taxon>
        <taxon>Poales</taxon>
        <taxon>Poaceae</taxon>
        <taxon>BOP clade</taxon>
        <taxon>Pooideae</taxon>
        <taxon>Triticodae</taxon>
        <taxon>Triticeae</taxon>
        <taxon>Triticinae</taxon>
        <taxon>Triticum</taxon>
    </lineage>
</organism>
<feature type="domain" description="Terpene synthase N-terminal" evidence="3">
    <location>
        <begin position="19"/>
        <end position="190"/>
    </location>
</feature>
<accession>A0A9R1NHT4</accession>
<comment type="cofactor">
    <cofactor evidence="1">
        <name>Mg(2+)</name>
        <dbReference type="ChEBI" id="CHEBI:18420"/>
    </cofactor>
</comment>
<evidence type="ECO:0000256" key="2">
    <source>
        <dbReference type="ARBA" id="ARBA00022723"/>
    </source>
</evidence>
<dbReference type="OMA" id="RDRMLEM"/>
<dbReference type="GO" id="GO:0000287">
    <property type="term" value="F:magnesium ion binding"/>
    <property type="evidence" value="ECO:0007669"/>
    <property type="project" value="InterPro"/>
</dbReference>
<feature type="domain" description="Terpene synthase metal-binding" evidence="4">
    <location>
        <begin position="251"/>
        <end position="447"/>
    </location>
</feature>
<dbReference type="Pfam" id="PF03936">
    <property type="entry name" value="Terpene_synth_C"/>
    <property type="match status" value="1"/>
</dbReference>
<dbReference type="InterPro" id="IPR050148">
    <property type="entry name" value="Terpene_synthase-like"/>
</dbReference>
<dbReference type="EMBL" id="LT934113">
    <property type="protein sequence ID" value="VAH25173.1"/>
    <property type="molecule type" value="Genomic_DNA"/>
</dbReference>
<dbReference type="AlphaFoldDB" id="A0A9R1NHT4"/>
<proteinExistence type="predicted"/>
<dbReference type="InterPro" id="IPR008930">
    <property type="entry name" value="Terpenoid_cyclase/PrenylTrfase"/>
</dbReference>
<name>A0A9R1NHT4_TRITD</name>
<dbReference type="PANTHER" id="PTHR31225">
    <property type="entry name" value="OS04G0344100 PROTEIN-RELATED"/>
    <property type="match status" value="1"/>
</dbReference>
<sequence length="609" mass="69560">MAAPVIADLHKPRPYTPSLWGDFFLNHSPCTPSQYSATKDMASIRKERVRKIILAAISSSDLPMKLELVDMLERTGVAYHFGKEIQELLCGMQGDEQGFGDDLHITASRFYLLRKHGYHVSPDVFLKFRDDGGNFASNDVNSLLALYNAAYLRTRGEEVLDDAIIFTKSRLQCMLEHLEPWLAEEVRCTLETPSFRRVERVETRRYVPVYEKKSTRDEDILEFAKFDFNILQTLYCEELKALTIWWKGFKSQMDIKFARDRMVELHFWILGVVYEPQYSYSRVMLTKLLVFVSLFDDFYDNYSTTEESNIFTAAMERWGEQAAENLPANLKALYINILNTTNDIEEELKHQKNKNAELVKDLVIHVAKCYHAEVKWRDEHYVPTSVEEHLQISVRSSACMQIISFVFISLGDVTTREVLEWALTYPKIIRSVCIIGRIGNDTVSHEGVNGALFVDPKSREAISMDATVIGPSAPAGARLLSRSYQTATLAKSLGRGIPNAIAITTTSNPTSNGHVEREQISQHVTSTVQTCTKEHGITVAEANEKLKVIIEEAWMDIVRECLHKRQPMVLLEKATDLARTMDFMYKHEDAFTLPSSLKETLTSLYVNYI</sequence>
<evidence type="ECO:0000259" key="3">
    <source>
        <dbReference type="Pfam" id="PF01397"/>
    </source>
</evidence>